<dbReference type="GO" id="GO:0032259">
    <property type="term" value="P:methylation"/>
    <property type="evidence" value="ECO:0007669"/>
    <property type="project" value="UniProtKB-KW"/>
</dbReference>
<dbReference type="PANTHER" id="PTHR43667">
    <property type="entry name" value="CYCLOPROPANE-FATTY-ACYL-PHOSPHOLIPID SYNTHASE"/>
    <property type="match status" value="1"/>
</dbReference>
<dbReference type="EC" id="2.1.1.79" evidence="6"/>
<reference evidence="6 7" key="1">
    <citation type="journal article" date="2009" name="Appl. Environ. Microbiol.">
        <title>Three genomes from the phylum Acidobacteria provide insight into the lifestyles of these microorganisms in soils.</title>
        <authorList>
            <person name="Ward N.L."/>
            <person name="Challacombe J.F."/>
            <person name="Janssen P.H."/>
            <person name="Henrissat B."/>
            <person name="Coutinho P.M."/>
            <person name="Wu M."/>
            <person name="Xie G."/>
            <person name="Haft D.H."/>
            <person name="Sait M."/>
            <person name="Badger J."/>
            <person name="Barabote R.D."/>
            <person name="Bradley B."/>
            <person name="Brettin T.S."/>
            <person name="Brinkac L.M."/>
            <person name="Bruce D."/>
            <person name="Creasy T."/>
            <person name="Daugherty S.C."/>
            <person name="Davidsen T.M."/>
            <person name="DeBoy R.T."/>
            <person name="Detter J.C."/>
            <person name="Dodson R.J."/>
            <person name="Durkin A.S."/>
            <person name="Ganapathy A."/>
            <person name="Gwinn-Giglio M."/>
            <person name="Han C.S."/>
            <person name="Khouri H."/>
            <person name="Kiss H."/>
            <person name="Kothari S.P."/>
            <person name="Madupu R."/>
            <person name="Nelson K.E."/>
            <person name="Nelson W.C."/>
            <person name="Paulsen I."/>
            <person name="Penn K."/>
            <person name="Ren Q."/>
            <person name="Rosovitz M.J."/>
            <person name="Selengut J.D."/>
            <person name="Shrivastava S."/>
            <person name="Sullivan S.A."/>
            <person name="Tapia R."/>
            <person name="Thompson L.S."/>
            <person name="Watkins K.L."/>
            <person name="Yang Q."/>
            <person name="Yu C."/>
            <person name="Zafar N."/>
            <person name="Zhou L."/>
            <person name="Kuske C.R."/>
        </authorList>
    </citation>
    <scope>NUCLEOTIDE SEQUENCE [LARGE SCALE GENOMIC DNA]</scope>
    <source>
        <strain evidence="7">ATCC 51196 / DSM 11244 / BCRC 80197 / JCM 7670 / NBRC 15755 / NCIMB 13165 / 161</strain>
    </source>
</reference>
<dbReference type="KEGG" id="aca:ACP_0486"/>
<dbReference type="Gene3D" id="3.40.50.150">
    <property type="entry name" value="Vaccinia Virus protein VP39"/>
    <property type="match status" value="1"/>
</dbReference>
<dbReference type="GO" id="GO:0008825">
    <property type="term" value="F:cyclopropane-fatty-acyl-phospholipid synthase activity"/>
    <property type="evidence" value="ECO:0007669"/>
    <property type="project" value="UniProtKB-EC"/>
</dbReference>
<sequence>MAFAALSTSPTHHLDTFFRDYRQAPFVLSTPEWEWRSSRDHPPSFTLRIAHPATLNALLHHPNEITLGEAFIHGAIDVEGDLYSALRMADYVFHHPLAISAGSLMLVDQAFSGMTDWLLHGREHSRRRDRSAISFHYDKPPEFFLPWLGSTMVYSCAYFRDPQQSLDAAQSAKLDLICRKLSLQPGEQFLDIGCGWGTLLLHAVQHYQVKGRGITLSHEQARFAAHRIDQSGAADSCSVELQDYRDLPSRAARYDKLASVGMVEHVGLEKLKEYFHIAYKLLKPGGLFLNHGIGRAFHAPTPRDSFIHKYVFPNGELVPLHQTIACAEEAGFEVRDVENLREHYAQTLRLWVAALQQNAQAILSIVPEITYRIWLLYMAGSAVAFDRGDIFVDQVLLRRVNRTTCAMPATREGWYQDSPSSYLHLMH</sequence>
<gene>
    <name evidence="6" type="ordered locus">ACP_0486</name>
</gene>
<evidence type="ECO:0000256" key="1">
    <source>
        <dbReference type="ARBA" id="ARBA00010815"/>
    </source>
</evidence>
<dbReference type="InterPro" id="IPR050723">
    <property type="entry name" value="CFA/CMAS"/>
</dbReference>
<dbReference type="RefSeq" id="WP_012680877.1">
    <property type="nucleotide sequence ID" value="NC_012483.1"/>
</dbReference>
<dbReference type="InParanoid" id="C1F0Y6"/>
<evidence type="ECO:0000256" key="2">
    <source>
        <dbReference type="ARBA" id="ARBA00022603"/>
    </source>
</evidence>
<dbReference type="CDD" id="cd02440">
    <property type="entry name" value="AdoMet_MTases"/>
    <property type="match status" value="1"/>
</dbReference>
<evidence type="ECO:0000313" key="7">
    <source>
        <dbReference type="Proteomes" id="UP000002207"/>
    </source>
</evidence>
<keyword evidence="2 6" id="KW-0489">Methyltransferase</keyword>
<protein>
    <submittedName>
        <fullName evidence="6">Cyclopropane-fatty-acyl-phospholipid synthase</fullName>
        <ecNumber evidence="6">2.1.1.79</ecNumber>
    </submittedName>
</protein>
<dbReference type="PANTHER" id="PTHR43667:SF1">
    <property type="entry name" value="CYCLOPROPANE-FATTY-ACYL-PHOSPHOLIPID SYNTHASE"/>
    <property type="match status" value="1"/>
</dbReference>
<dbReference type="GO" id="GO:0008610">
    <property type="term" value="P:lipid biosynthetic process"/>
    <property type="evidence" value="ECO:0007669"/>
    <property type="project" value="InterPro"/>
</dbReference>
<dbReference type="InterPro" id="IPR003333">
    <property type="entry name" value="CMAS"/>
</dbReference>
<dbReference type="STRING" id="240015.ACP_0486"/>
<dbReference type="Pfam" id="PF02353">
    <property type="entry name" value="CMAS"/>
    <property type="match status" value="1"/>
</dbReference>
<comment type="similarity">
    <text evidence="1">Belongs to the CFA/CMAS family.</text>
</comment>
<dbReference type="Proteomes" id="UP000002207">
    <property type="component" value="Chromosome"/>
</dbReference>
<organism evidence="6 7">
    <name type="scientific">Acidobacterium capsulatum (strain ATCC 51196 / DSM 11244 / BCRC 80197 / JCM 7670 / NBRC 15755 / NCIMB 13165 / 161)</name>
    <dbReference type="NCBI Taxonomy" id="240015"/>
    <lineage>
        <taxon>Bacteria</taxon>
        <taxon>Pseudomonadati</taxon>
        <taxon>Acidobacteriota</taxon>
        <taxon>Terriglobia</taxon>
        <taxon>Terriglobales</taxon>
        <taxon>Acidobacteriaceae</taxon>
        <taxon>Acidobacterium</taxon>
    </lineage>
</organism>
<dbReference type="FunCoup" id="C1F0Y6">
    <property type="interactions" value="320"/>
</dbReference>
<evidence type="ECO:0000256" key="4">
    <source>
        <dbReference type="ARBA" id="ARBA00022691"/>
    </source>
</evidence>
<proteinExistence type="inferred from homology"/>
<dbReference type="HOGENOM" id="CLU_026434_6_2_0"/>
<keyword evidence="3 6" id="KW-0808">Transferase</keyword>
<evidence type="ECO:0000256" key="3">
    <source>
        <dbReference type="ARBA" id="ARBA00022679"/>
    </source>
</evidence>
<keyword evidence="7" id="KW-1185">Reference proteome</keyword>
<dbReference type="PIRSF" id="PIRSF003085">
    <property type="entry name" value="CMAS"/>
    <property type="match status" value="1"/>
</dbReference>
<dbReference type="SUPFAM" id="SSF53335">
    <property type="entry name" value="S-adenosyl-L-methionine-dependent methyltransferases"/>
    <property type="match status" value="1"/>
</dbReference>
<evidence type="ECO:0000313" key="6">
    <source>
        <dbReference type="EMBL" id="ACO34563.1"/>
    </source>
</evidence>
<dbReference type="OrthoDB" id="9782855at2"/>
<keyword evidence="4" id="KW-0949">S-adenosyl-L-methionine</keyword>
<dbReference type="EMBL" id="CP001472">
    <property type="protein sequence ID" value="ACO34563.1"/>
    <property type="molecule type" value="Genomic_DNA"/>
</dbReference>
<dbReference type="AlphaFoldDB" id="C1F0Y6"/>
<dbReference type="eggNOG" id="COG2230">
    <property type="taxonomic scope" value="Bacteria"/>
</dbReference>
<evidence type="ECO:0000256" key="5">
    <source>
        <dbReference type="ARBA" id="ARBA00023098"/>
    </source>
</evidence>
<keyword evidence="5" id="KW-0443">Lipid metabolism</keyword>
<accession>C1F0Y6</accession>
<dbReference type="InterPro" id="IPR029063">
    <property type="entry name" value="SAM-dependent_MTases_sf"/>
</dbReference>
<name>C1F0Y6_ACIC5</name>